<evidence type="ECO:0000313" key="3">
    <source>
        <dbReference type="EMBL" id="EHY30872.1"/>
    </source>
</evidence>
<accession>H3KG86</accession>
<dbReference type="InterPro" id="IPR021450">
    <property type="entry name" value="DUF3100"/>
</dbReference>
<gene>
    <name evidence="3" type="ORF">HMPREF9440_01765</name>
</gene>
<feature type="region of interest" description="Disordered" evidence="1">
    <location>
        <begin position="1"/>
        <end position="27"/>
    </location>
</feature>
<evidence type="ECO:0000313" key="4">
    <source>
        <dbReference type="Proteomes" id="UP000004956"/>
    </source>
</evidence>
<keyword evidence="2" id="KW-0472">Membrane</keyword>
<dbReference type="Pfam" id="PF11299">
    <property type="entry name" value="DUF3100"/>
    <property type="match status" value="1"/>
</dbReference>
<comment type="caution">
    <text evidence="3">The sequence shown here is derived from an EMBL/GenBank/DDBJ whole genome shotgun (WGS) entry which is preliminary data.</text>
</comment>
<evidence type="ECO:0000256" key="1">
    <source>
        <dbReference type="SAM" id="MobiDB-lite"/>
    </source>
</evidence>
<dbReference type="HOGENOM" id="CLU_072807_0_0_4"/>
<dbReference type="EMBL" id="AFBQ01000263">
    <property type="protein sequence ID" value="EHY30872.1"/>
    <property type="molecule type" value="Genomic_DNA"/>
</dbReference>
<evidence type="ECO:0000256" key="2">
    <source>
        <dbReference type="SAM" id="Phobius"/>
    </source>
</evidence>
<sequence length="330" mass="35537">MDARRSGESPNSDLPEKGPTPNRDWKHTEGAAHQAAPFFIARISDFFTSTRTSENNIMDLIKNWKIHLLALIICVIAEMIGVIRLGLVVMMPLLYALIIGSVVSYPRLKVLKLPEMERAAQVLGIGMLILITKIGLDIGPNIKMIMDSGLALLMQEFGHFFGTLIFGLPVAILVGMRREAIGACYSIDREANVAIIAERFGLASPEGRGVMGMYICGTVFGALWVSVLAGIIAQLGIFHPHSLAMGAGIGSASMMAAGTASIIGVHPEAAETIRAYAAAANLLTSVLGIYFALFISLPVTIRVYEWAARVFYKNRGHENQDAAAQAVAVK</sequence>
<keyword evidence="2" id="KW-0812">Transmembrane</keyword>
<name>H3KG86_9BURK</name>
<feature type="transmembrane region" description="Helical" evidence="2">
    <location>
        <begin position="243"/>
        <end position="263"/>
    </location>
</feature>
<reference evidence="3 4" key="1">
    <citation type="submission" date="2011-11" db="EMBL/GenBank/DDBJ databases">
        <authorList>
            <person name="Weinstock G."/>
            <person name="Sodergren E."/>
            <person name="Clifton S."/>
            <person name="Fulton L."/>
            <person name="Fulton B."/>
            <person name="Courtney L."/>
            <person name="Fronick C."/>
            <person name="Harrison M."/>
            <person name="Strong C."/>
            <person name="Farmer C."/>
            <person name="Delahaunty K."/>
            <person name="Markovic C."/>
            <person name="Hall O."/>
            <person name="Minx P."/>
            <person name="Tomlinson C."/>
            <person name="Mitreva M."/>
            <person name="Hou S."/>
            <person name="Chen J."/>
            <person name="Wollam A."/>
            <person name="Pepin K.H."/>
            <person name="Johnson M."/>
            <person name="Bhonagiri V."/>
            <person name="Zhang X."/>
            <person name="Suruliraj S."/>
            <person name="Warren W."/>
            <person name="Chinwalla A."/>
            <person name="Mardis E.R."/>
            <person name="Wilson R.K."/>
        </authorList>
    </citation>
    <scope>NUCLEOTIDE SEQUENCE [LARGE SCALE GENOMIC DNA]</scope>
    <source>
        <strain evidence="3 4">YIT 11816</strain>
    </source>
</reference>
<keyword evidence="4" id="KW-1185">Reference proteome</keyword>
<feature type="transmembrane region" description="Helical" evidence="2">
    <location>
        <begin position="118"/>
        <end position="136"/>
    </location>
</feature>
<protein>
    <recommendedName>
        <fullName evidence="5">DUF3100 domain-containing protein</fullName>
    </recommendedName>
</protein>
<feature type="transmembrane region" description="Helical" evidence="2">
    <location>
        <begin position="157"/>
        <end position="176"/>
    </location>
</feature>
<dbReference type="STRING" id="762967.HMPREF9440_01765"/>
<keyword evidence="2" id="KW-1133">Transmembrane helix</keyword>
<proteinExistence type="predicted"/>
<dbReference type="AlphaFoldDB" id="H3KG86"/>
<dbReference type="Proteomes" id="UP000004956">
    <property type="component" value="Unassembled WGS sequence"/>
</dbReference>
<feature type="transmembrane region" description="Helical" evidence="2">
    <location>
        <begin position="275"/>
        <end position="299"/>
    </location>
</feature>
<dbReference type="PATRIC" id="fig|762967.3.peg.1388"/>
<feature type="transmembrane region" description="Helical" evidence="2">
    <location>
        <begin position="68"/>
        <end position="98"/>
    </location>
</feature>
<feature type="transmembrane region" description="Helical" evidence="2">
    <location>
        <begin position="211"/>
        <end position="231"/>
    </location>
</feature>
<evidence type="ECO:0008006" key="5">
    <source>
        <dbReference type="Google" id="ProtNLM"/>
    </source>
</evidence>
<organism evidence="3 4">
    <name type="scientific">Sutterella parvirubra YIT 11816</name>
    <dbReference type="NCBI Taxonomy" id="762967"/>
    <lineage>
        <taxon>Bacteria</taxon>
        <taxon>Pseudomonadati</taxon>
        <taxon>Pseudomonadota</taxon>
        <taxon>Betaproteobacteria</taxon>
        <taxon>Burkholderiales</taxon>
        <taxon>Sutterellaceae</taxon>
        <taxon>Sutterella</taxon>
    </lineage>
</organism>